<dbReference type="EMBL" id="LCWF01000004">
    <property type="protein sequence ID" value="KKY29151.1"/>
    <property type="molecule type" value="Genomic_DNA"/>
</dbReference>
<keyword evidence="6 8" id="KW-0808">Transferase</keyword>
<dbReference type="PANTHER" id="PTHR31468:SF4">
    <property type="entry name" value="1,3-BETA-GLUCANOSYLTRANSFERASE GAS3-RELATED"/>
    <property type="match status" value="1"/>
</dbReference>
<dbReference type="GO" id="GO:0098552">
    <property type="term" value="C:side of membrane"/>
    <property type="evidence" value="ECO:0007669"/>
    <property type="project" value="UniProtKB-KW"/>
</dbReference>
<feature type="region of interest" description="Disordered" evidence="7">
    <location>
        <begin position="1"/>
        <end position="20"/>
    </location>
</feature>
<comment type="similarity">
    <text evidence="2 6">Belongs to the glycosyl hydrolase 72 family.</text>
</comment>
<evidence type="ECO:0000313" key="8">
    <source>
        <dbReference type="EMBL" id="KKY29151.1"/>
    </source>
</evidence>
<dbReference type="Gene3D" id="3.20.20.80">
    <property type="entry name" value="Glycosidases"/>
    <property type="match status" value="1"/>
</dbReference>
<protein>
    <recommendedName>
        <fullName evidence="6">1,3-beta-glucanosyltransferase</fullName>
        <ecNumber evidence="6">2.4.1.-</ecNumber>
    </recommendedName>
</protein>
<dbReference type="InterPro" id="IPR017853">
    <property type="entry name" value="GH"/>
</dbReference>
<keyword evidence="6" id="KW-0336">GPI-anchor</keyword>
<evidence type="ECO:0000256" key="5">
    <source>
        <dbReference type="ARBA" id="ARBA00023288"/>
    </source>
</evidence>
<name>A0A0G2F4G8_PHACM</name>
<evidence type="ECO:0000256" key="2">
    <source>
        <dbReference type="ARBA" id="ARBA00007528"/>
    </source>
</evidence>
<comment type="caution">
    <text evidence="8">The sequence shown here is derived from an EMBL/GenBank/DDBJ whole genome shotgun (WGS) entry which is preliminary data.</text>
</comment>
<dbReference type="AlphaFoldDB" id="A0A0G2F4G8"/>
<feature type="region of interest" description="Disordered" evidence="7">
    <location>
        <begin position="379"/>
        <end position="419"/>
    </location>
</feature>
<dbReference type="InterPro" id="IPR004886">
    <property type="entry name" value="Glucanosyltransferase"/>
</dbReference>
<keyword evidence="3" id="KW-0732">Signal</keyword>
<dbReference type="SUPFAM" id="SSF51445">
    <property type="entry name" value="(Trans)glycosidases"/>
    <property type="match status" value="1"/>
</dbReference>
<dbReference type="Proteomes" id="UP000053317">
    <property type="component" value="Unassembled WGS sequence"/>
</dbReference>
<dbReference type="GO" id="GO:0005886">
    <property type="term" value="C:plasma membrane"/>
    <property type="evidence" value="ECO:0007669"/>
    <property type="project" value="UniProtKB-SubCell"/>
</dbReference>
<dbReference type="GO" id="GO:0031505">
    <property type="term" value="P:fungal-type cell wall organization"/>
    <property type="evidence" value="ECO:0007669"/>
    <property type="project" value="TreeGrafter"/>
</dbReference>
<reference evidence="8 9" key="1">
    <citation type="submission" date="2015-05" db="EMBL/GenBank/DDBJ databases">
        <title>Distinctive expansion of gene families associated with plant cell wall degradation and secondary metabolism in the genomes of grapevine trunk pathogens.</title>
        <authorList>
            <person name="Lawrence D.P."/>
            <person name="Travadon R."/>
            <person name="Rolshausen P.E."/>
            <person name="Baumgartner K."/>
        </authorList>
    </citation>
    <scope>NUCLEOTIDE SEQUENCE [LARGE SCALE GENOMIC DNA]</scope>
    <source>
        <strain evidence="8">UCRPC4</strain>
    </source>
</reference>
<organism evidence="8 9">
    <name type="scientific">Phaeomoniella chlamydospora</name>
    <name type="common">Phaeoacremonium chlamydosporum</name>
    <dbReference type="NCBI Taxonomy" id="158046"/>
    <lineage>
        <taxon>Eukaryota</taxon>
        <taxon>Fungi</taxon>
        <taxon>Dikarya</taxon>
        <taxon>Ascomycota</taxon>
        <taxon>Pezizomycotina</taxon>
        <taxon>Eurotiomycetes</taxon>
        <taxon>Chaetothyriomycetidae</taxon>
        <taxon>Phaeomoniellales</taxon>
        <taxon>Phaeomoniellaceae</taxon>
        <taxon>Phaeomoniella</taxon>
    </lineage>
</organism>
<keyword evidence="9" id="KW-1185">Reference proteome</keyword>
<reference evidence="8 9" key="2">
    <citation type="submission" date="2015-05" db="EMBL/GenBank/DDBJ databases">
        <authorList>
            <person name="Morales-Cruz A."/>
            <person name="Amrine K.C."/>
            <person name="Cantu D."/>
        </authorList>
    </citation>
    <scope>NUCLEOTIDE SEQUENCE [LARGE SCALE GENOMIC DNA]</scope>
    <source>
        <strain evidence="8">UCRPC4</strain>
    </source>
</reference>
<sequence>MIVGVDYQPGGSSGFDPDSGVDPLSNGSVCLRDATLMQRLGVNTIRVYNLDPDLDHDQCASIFNDAGIYMILDVNSPLSGESIDRTAPAESYTLDYLTRIFKVVEAFAPYPNTLGFFAGNEVINEDSVSEVPNYMRAVTRDLKDYISNHVSREIGVGYSAADVREVLADTFNYLSCELSNSTSSKIDFFGLNSYSWCGNSTFTESGYDDLVEQFSNTTIPVFFSEYGCNLVTPREFSEVPVIYGTQMSVLSGGLVYEYSQEPSNYGLVVLNDNDTVTLLTDYDNLQEQYNSLDVDQLTSANSTATSLEAPTCDSSLITSGSFTTDFDVPSLPSGGADLIASGVSDPNRGKLVDITDYTVEQMVYNSDGSELTGLELTKLDSDESNVPGSNDSGSSSGSGSSASGTSTASGSSASATGSSGAAASVQFTGSTVALGAGLLGMLML</sequence>
<evidence type="ECO:0000256" key="7">
    <source>
        <dbReference type="SAM" id="MobiDB-lite"/>
    </source>
</evidence>
<evidence type="ECO:0000256" key="4">
    <source>
        <dbReference type="ARBA" id="ARBA00023180"/>
    </source>
</evidence>
<evidence type="ECO:0000256" key="3">
    <source>
        <dbReference type="ARBA" id="ARBA00022729"/>
    </source>
</evidence>
<keyword evidence="4" id="KW-0325">Glycoprotein</keyword>
<evidence type="ECO:0000256" key="1">
    <source>
        <dbReference type="ARBA" id="ARBA00004609"/>
    </source>
</evidence>
<dbReference type="OrthoDB" id="421038at2759"/>
<dbReference type="GO" id="GO:0042124">
    <property type="term" value="F:1,3-beta-glucanosyltransferase activity"/>
    <property type="evidence" value="ECO:0007669"/>
    <property type="project" value="TreeGrafter"/>
</dbReference>
<evidence type="ECO:0000256" key="6">
    <source>
        <dbReference type="RuleBase" id="RU361209"/>
    </source>
</evidence>
<feature type="compositionally biased region" description="Low complexity" evidence="7">
    <location>
        <begin position="392"/>
        <end position="419"/>
    </location>
</feature>
<keyword evidence="5 6" id="KW-0449">Lipoprotein</keyword>
<comment type="function">
    <text evidence="6">Splits internally a 1,3-beta-glucan molecule and transfers the newly generated reducing end (the donor) to the non-reducing end of another 1,3-beta-glucan molecule (the acceptor) forming a 1,3-beta linkage, resulting in the elongation of 1,3-beta-glucan chains in the cell wall.</text>
</comment>
<evidence type="ECO:0000313" key="9">
    <source>
        <dbReference type="Proteomes" id="UP000053317"/>
    </source>
</evidence>
<comment type="subcellular location">
    <subcellularLocation>
        <location evidence="1 6">Cell membrane</location>
        <topology evidence="1 6">Lipid-anchor</topology>
        <topology evidence="1 6">GPI-anchor</topology>
    </subcellularLocation>
</comment>
<dbReference type="GO" id="GO:0071970">
    <property type="term" value="P:fungal-type cell wall (1-&gt;3)-beta-D-glucan biosynthetic process"/>
    <property type="evidence" value="ECO:0007669"/>
    <property type="project" value="TreeGrafter"/>
</dbReference>
<dbReference type="PANTHER" id="PTHR31468">
    <property type="entry name" value="1,3-BETA-GLUCANOSYLTRANSFERASE GAS1"/>
    <property type="match status" value="1"/>
</dbReference>
<proteinExistence type="inferred from homology"/>
<dbReference type="EC" id="2.4.1.-" evidence="6"/>
<keyword evidence="6" id="KW-0472">Membrane</keyword>
<gene>
    <name evidence="8" type="ORF">UCRPC4_g00120</name>
</gene>
<dbReference type="Pfam" id="PF03198">
    <property type="entry name" value="Glyco_hydro_72"/>
    <property type="match status" value="1"/>
</dbReference>
<accession>A0A0G2F4G8</accession>